<evidence type="ECO:0000256" key="8">
    <source>
        <dbReference type="SAM" id="Phobius"/>
    </source>
</evidence>
<protein>
    <submittedName>
        <fullName evidence="10">Uncharacterized protein</fullName>
    </submittedName>
</protein>
<keyword evidence="6" id="KW-0675">Receptor</keyword>
<organism evidence="10 11">
    <name type="scientific">Folsomia candida</name>
    <name type="common">Springtail</name>
    <dbReference type="NCBI Taxonomy" id="158441"/>
    <lineage>
        <taxon>Eukaryota</taxon>
        <taxon>Metazoa</taxon>
        <taxon>Ecdysozoa</taxon>
        <taxon>Arthropoda</taxon>
        <taxon>Hexapoda</taxon>
        <taxon>Collembola</taxon>
        <taxon>Entomobryomorpha</taxon>
        <taxon>Isotomoidea</taxon>
        <taxon>Isotomidae</taxon>
        <taxon>Proisotominae</taxon>
        <taxon>Folsomia</taxon>
    </lineage>
</organism>
<feature type="transmembrane region" description="Helical" evidence="8">
    <location>
        <begin position="210"/>
        <end position="233"/>
    </location>
</feature>
<name>A0A226CZA3_FOLCA</name>
<feature type="transmembrane region" description="Helical" evidence="8">
    <location>
        <begin position="240"/>
        <end position="257"/>
    </location>
</feature>
<sequence>MSFSTKLLMKIVLATLTPQVSATNLWSIPNYFASCNIQFLKWKNPNLPRNWDPPPYFSPIITNNPNLPIILDEITLNSTHSDLLGWSVNPKYIFQHSQRPLDAGSNLNKYHWHLATINCGVTYKGWKRYTVAADCKIVYLANILNFSIIHYRQGKDSMSKLNNGKHLNKLTLPGMAKAPHQYVGYSVKFRPVKFSVVTKYPSGLEGMNAFLLPFAPSVWAALFFSCIAICWTAQFSRKNVILHQLTIAMISLIGMLLKQVTPEGSKILRSSRAGPGLIWLWLFCGCNVLMDNLYTGEIFSFLSAIKVPTVPGTLPDLVGSKIPIVSTTSYVQNGKRFSILGRDTIPSYVDFYVRRNKSAEIFRKLGTRLSFVDAYKSTEDYANFLKTILALKNLTRVNSSVETRRTYVIIDEGGKLNVLTSLIRSNESRMVINAREDTPFVSIVVDQALRNCFYPIFTRRLGYLDSSGIAEKWEKLQKAGFIAYAQSLMGYPGYEIYFFANNKFKGCDAGVLSVEGPIQIKTVEPIFILCGVLLLLGLTSFIVERNIKQ</sequence>
<dbReference type="AlphaFoldDB" id="A0A226CZA3"/>
<keyword evidence="11" id="KW-1185">Reference proteome</keyword>
<evidence type="ECO:0000256" key="2">
    <source>
        <dbReference type="ARBA" id="ARBA00022475"/>
    </source>
</evidence>
<keyword evidence="3 8" id="KW-0812">Transmembrane</keyword>
<keyword evidence="2" id="KW-1003">Cell membrane</keyword>
<evidence type="ECO:0000313" key="10">
    <source>
        <dbReference type="EMBL" id="OXA38635.1"/>
    </source>
</evidence>
<dbReference type="InterPro" id="IPR052192">
    <property type="entry name" value="Insect_Ionotropic_Sensory_Rcpt"/>
</dbReference>
<dbReference type="PANTHER" id="PTHR42643:SF24">
    <property type="entry name" value="IONOTROPIC RECEPTOR 60A"/>
    <property type="match status" value="1"/>
</dbReference>
<evidence type="ECO:0000256" key="7">
    <source>
        <dbReference type="ARBA" id="ARBA00023180"/>
    </source>
</evidence>
<accession>A0A226CZA3</accession>
<proteinExistence type="predicted"/>
<dbReference type="PANTHER" id="PTHR42643">
    <property type="entry name" value="IONOTROPIC RECEPTOR 20A-RELATED"/>
    <property type="match status" value="1"/>
</dbReference>
<keyword evidence="7" id="KW-0325">Glycoprotein</keyword>
<comment type="subcellular location">
    <subcellularLocation>
        <location evidence="1">Cell membrane</location>
        <topology evidence="1">Multi-pass membrane protein</topology>
    </subcellularLocation>
</comment>
<evidence type="ECO:0000256" key="3">
    <source>
        <dbReference type="ARBA" id="ARBA00022692"/>
    </source>
</evidence>
<evidence type="ECO:0000256" key="1">
    <source>
        <dbReference type="ARBA" id="ARBA00004651"/>
    </source>
</evidence>
<gene>
    <name evidence="10" type="ORF">Fcan01_26616</name>
</gene>
<evidence type="ECO:0000256" key="5">
    <source>
        <dbReference type="ARBA" id="ARBA00023136"/>
    </source>
</evidence>
<dbReference type="EMBL" id="LNIX01000044">
    <property type="protein sequence ID" value="OXA38635.1"/>
    <property type="molecule type" value="Genomic_DNA"/>
</dbReference>
<evidence type="ECO:0000256" key="6">
    <source>
        <dbReference type="ARBA" id="ARBA00023170"/>
    </source>
</evidence>
<feature type="chain" id="PRO_5012782024" evidence="9">
    <location>
        <begin position="23"/>
        <end position="549"/>
    </location>
</feature>
<evidence type="ECO:0000256" key="4">
    <source>
        <dbReference type="ARBA" id="ARBA00022989"/>
    </source>
</evidence>
<evidence type="ECO:0000256" key="9">
    <source>
        <dbReference type="SAM" id="SignalP"/>
    </source>
</evidence>
<dbReference type="GO" id="GO:0005886">
    <property type="term" value="C:plasma membrane"/>
    <property type="evidence" value="ECO:0007669"/>
    <property type="project" value="UniProtKB-SubCell"/>
</dbReference>
<dbReference type="Proteomes" id="UP000198287">
    <property type="component" value="Unassembled WGS sequence"/>
</dbReference>
<keyword evidence="4 8" id="KW-1133">Transmembrane helix</keyword>
<comment type="caution">
    <text evidence="10">The sequence shown here is derived from an EMBL/GenBank/DDBJ whole genome shotgun (WGS) entry which is preliminary data.</text>
</comment>
<feature type="transmembrane region" description="Helical" evidence="8">
    <location>
        <begin position="526"/>
        <end position="543"/>
    </location>
</feature>
<keyword evidence="5 8" id="KW-0472">Membrane</keyword>
<reference evidence="10 11" key="1">
    <citation type="submission" date="2015-12" db="EMBL/GenBank/DDBJ databases">
        <title>The genome of Folsomia candida.</title>
        <authorList>
            <person name="Faddeeva A."/>
            <person name="Derks M.F."/>
            <person name="Anvar Y."/>
            <person name="Smit S."/>
            <person name="Van Straalen N."/>
            <person name="Roelofs D."/>
        </authorList>
    </citation>
    <scope>NUCLEOTIDE SEQUENCE [LARGE SCALE GENOMIC DNA]</scope>
    <source>
        <strain evidence="10 11">VU population</strain>
        <tissue evidence="10">Whole body</tissue>
    </source>
</reference>
<keyword evidence="9" id="KW-0732">Signal</keyword>
<feature type="signal peptide" evidence="9">
    <location>
        <begin position="1"/>
        <end position="22"/>
    </location>
</feature>
<evidence type="ECO:0000313" key="11">
    <source>
        <dbReference type="Proteomes" id="UP000198287"/>
    </source>
</evidence>